<accession>A0A422M4Y4</accession>
<keyword evidence="1" id="KW-0812">Transmembrane</keyword>
<dbReference type="Pfam" id="PF09682">
    <property type="entry name" value="Phage_holin_6_1"/>
    <property type="match status" value="1"/>
</dbReference>
<keyword evidence="1" id="KW-0472">Membrane</keyword>
<name>A0A422M4Y4_LACPA</name>
<evidence type="ECO:0000313" key="2">
    <source>
        <dbReference type="EMBL" id="RND82456.1"/>
    </source>
</evidence>
<protein>
    <submittedName>
        <fullName evidence="2">Phage holin, LL-H family</fullName>
    </submittedName>
</protein>
<evidence type="ECO:0000313" key="3">
    <source>
        <dbReference type="Proteomes" id="UP000284716"/>
    </source>
</evidence>
<comment type="caution">
    <text evidence="2">The sequence shown here is derived from an EMBL/GenBank/DDBJ whole genome shotgun (WGS) entry which is preliminary data.</text>
</comment>
<dbReference type="AlphaFoldDB" id="A0A422M4Y4"/>
<proteinExistence type="predicted"/>
<feature type="transmembrane region" description="Helical" evidence="1">
    <location>
        <begin position="6"/>
        <end position="25"/>
    </location>
</feature>
<dbReference type="RefSeq" id="WP_016386932.1">
    <property type="nucleotide sequence ID" value="NZ_CP158983.1"/>
</dbReference>
<reference evidence="2 3" key="1">
    <citation type="journal article" date="2018" name="Front. Microbiol.">
        <title>Conversion of Methionine to Cysteine in Lactobacillus paracasei Depends on the Highly Mobile cysK-ctl-cysE Gene Cluster.</title>
        <authorList>
            <person name="Wuthrich D."/>
            <person name="Irmler S."/>
            <person name="Berthoud H."/>
            <person name="Guggenbuhl B."/>
            <person name="Eugster E."/>
            <person name="Bruggmann R."/>
        </authorList>
    </citation>
    <scope>NUCLEOTIDE SEQUENCE [LARGE SCALE GENOMIC DNA]</scope>
    <source>
        <strain evidence="2 3">FAM18157</strain>
    </source>
</reference>
<dbReference type="NCBIfam" id="TIGR01673">
    <property type="entry name" value="holin_LLH"/>
    <property type="match status" value="1"/>
</dbReference>
<keyword evidence="1" id="KW-1133">Transmembrane helix</keyword>
<gene>
    <name evidence="2" type="ORF">FAM18157_00997</name>
</gene>
<sequence length="110" mass="11560">MKDLIVQIAIAVIPILGAWVAKVLLANKQALTLVQVLEPLAQAAVTAAEQLGVTQAITGAVKKSQAVASVETQLKAMGFTKVDQQTVENAVEKAYSDLKNTIEATYPKGA</sequence>
<dbReference type="Proteomes" id="UP000284716">
    <property type="component" value="Unassembled WGS sequence"/>
</dbReference>
<dbReference type="EMBL" id="LKFS01000042">
    <property type="protein sequence ID" value="RND82456.1"/>
    <property type="molecule type" value="Genomic_DNA"/>
</dbReference>
<dbReference type="InterPro" id="IPR010026">
    <property type="entry name" value="Phage_holin_LL-H"/>
</dbReference>
<organism evidence="2 3">
    <name type="scientific">Lacticaseibacillus paracasei</name>
    <name type="common">Lactobacillus paracasei</name>
    <dbReference type="NCBI Taxonomy" id="1597"/>
    <lineage>
        <taxon>Bacteria</taxon>
        <taxon>Bacillati</taxon>
        <taxon>Bacillota</taxon>
        <taxon>Bacilli</taxon>
        <taxon>Lactobacillales</taxon>
        <taxon>Lactobacillaceae</taxon>
        <taxon>Lacticaseibacillus</taxon>
    </lineage>
</organism>
<evidence type="ECO:0000256" key="1">
    <source>
        <dbReference type="SAM" id="Phobius"/>
    </source>
</evidence>